<dbReference type="AlphaFoldDB" id="A0A7W7Y3S7"/>
<evidence type="ECO:0000313" key="3">
    <source>
        <dbReference type="Proteomes" id="UP000528322"/>
    </source>
</evidence>
<proteinExistence type="predicted"/>
<keyword evidence="3" id="KW-1185">Reference proteome</keyword>
<comment type="caution">
    <text evidence="2">The sequence shown here is derived from an EMBL/GenBank/DDBJ whole genome shotgun (WGS) entry which is preliminary data.</text>
</comment>
<dbReference type="PANTHER" id="PTHR45228:SF1">
    <property type="entry name" value="CYCLIC DI-GMP PHOSPHODIESTERASE TM_0186"/>
    <property type="match status" value="1"/>
</dbReference>
<organism evidence="2 3">
    <name type="scientific">Desulfurispira natronophila</name>
    <dbReference type="NCBI Taxonomy" id="682562"/>
    <lineage>
        <taxon>Bacteria</taxon>
        <taxon>Pseudomonadati</taxon>
        <taxon>Chrysiogenota</taxon>
        <taxon>Chrysiogenia</taxon>
        <taxon>Chrysiogenales</taxon>
        <taxon>Chrysiogenaceae</taxon>
        <taxon>Desulfurispira</taxon>
    </lineage>
</organism>
<dbReference type="InterPro" id="IPR037522">
    <property type="entry name" value="HD_GYP_dom"/>
</dbReference>
<dbReference type="Gene3D" id="1.10.3210.10">
    <property type="entry name" value="Hypothetical protein af1432"/>
    <property type="match status" value="1"/>
</dbReference>
<dbReference type="PANTHER" id="PTHR45228">
    <property type="entry name" value="CYCLIC DI-GMP PHOSPHODIESTERASE TM_0186-RELATED"/>
    <property type="match status" value="1"/>
</dbReference>
<dbReference type="EMBL" id="JACHID010000004">
    <property type="protein sequence ID" value="MBB5021553.1"/>
    <property type="molecule type" value="Genomic_DNA"/>
</dbReference>
<dbReference type="PROSITE" id="PS51832">
    <property type="entry name" value="HD_GYP"/>
    <property type="match status" value="1"/>
</dbReference>
<sequence length="66" mass="7298">MGRITAIADIFDALTSERPYKEAWSIDAAMELIREEAGEGLDPRLAGLFLGLRSEVEGIKEKFADN</sequence>
<evidence type="ECO:0000259" key="1">
    <source>
        <dbReference type="PROSITE" id="PS51832"/>
    </source>
</evidence>
<dbReference type="SUPFAM" id="SSF109604">
    <property type="entry name" value="HD-domain/PDEase-like"/>
    <property type="match status" value="1"/>
</dbReference>
<gene>
    <name evidence="2" type="ORF">HNR37_000865</name>
</gene>
<reference evidence="2 3" key="1">
    <citation type="submission" date="2020-08" db="EMBL/GenBank/DDBJ databases">
        <title>Genomic Encyclopedia of Type Strains, Phase IV (KMG-IV): sequencing the most valuable type-strain genomes for metagenomic binning, comparative biology and taxonomic classification.</title>
        <authorList>
            <person name="Goeker M."/>
        </authorList>
    </citation>
    <scope>NUCLEOTIDE SEQUENCE [LARGE SCALE GENOMIC DNA]</scope>
    <source>
        <strain evidence="2 3">DSM 22071</strain>
    </source>
</reference>
<dbReference type="Pfam" id="PF13487">
    <property type="entry name" value="HD_5"/>
    <property type="match status" value="1"/>
</dbReference>
<feature type="domain" description="HD-GYP" evidence="1">
    <location>
        <begin position="1"/>
        <end position="65"/>
    </location>
</feature>
<accession>A0A7W7Y3S7</accession>
<protein>
    <submittedName>
        <fullName evidence="2">HD-GYP domain-containing protein (C-di-GMP phosphodiesterase class II)</fullName>
    </submittedName>
</protein>
<dbReference type="InterPro" id="IPR052020">
    <property type="entry name" value="Cyclic_di-GMP/3'3'-cGAMP_PDE"/>
</dbReference>
<name>A0A7W7Y3S7_9BACT</name>
<dbReference type="Proteomes" id="UP000528322">
    <property type="component" value="Unassembled WGS sequence"/>
</dbReference>
<evidence type="ECO:0000313" key="2">
    <source>
        <dbReference type="EMBL" id="MBB5021553.1"/>
    </source>
</evidence>